<dbReference type="Pfam" id="PF01189">
    <property type="entry name" value="Methyltr_RsmB-F"/>
    <property type="match status" value="1"/>
</dbReference>
<dbReference type="PANTHER" id="PTHR22807">
    <property type="entry name" value="NOP2 YEAST -RELATED NOL1/NOP2/FMU SUN DOMAIN-CONTAINING"/>
    <property type="match status" value="1"/>
</dbReference>
<comment type="caution">
    <text evidence="5">Lacks conserved residue(s) required for the propagation of feature annotation.</text>
</comment>
<feature type="binding site" evidence="5">
    <location>
        <position position="240"/>
    </location>
    <ligand>
        <name>S-adenosyl-L-methionine</name>
        <dbReference type="ChEBI" id="CHEBI:59789"/>
    </ligand>
</feature>
<dbReference type="PROSITE" id="PS51686">
    <property type="entry name" value="SAM_MT_RSMB_NOP"/>
    <property type="match status" value="1"/>
</dbReference>
<evidence type="ECO:0000256" key="4">
    <source>
        <dbReference type="ARBA" id="ARBA00022884"/>
    </source>
</evidence>
<dbReference type="AlphaFoldDB" id="A0A6N8J2K1"/>
<dbReference type="GO" id="GO:0003723">
    <property type="term" value="F:RNA binding"/>
    <property type="evidence" value="ECO:0007669"/>
    <property type="project" value="UniProtKB-UniRule"/>
</dbReference>
<dbReference type="RefSeq" id="WP_157298113.1">
    <property type="nucleotide sequence ID" value="NZ_BAAAZB010000005.1"/>
</dbReference>
<keyword evidence="1 5" id="KW-0489">Methyltransferase</keyword>
<proteinExistence type="inferred from homology"/>
<dbReference type="GO" id="GO:0001510">
    <property type="term" value="P:RNA methylation"/>
    <property type="evidence" value="ECO:0007669"/>
    <property type="project" value="InterPro"/>
</dbReference>
<keyword evidence="3 5" id="KW-0949">S-adenosyl-L-methionine</keyword>
<dbReference type="Proteomes" id="UP000468388">
    <property type="component" value="Unassembled WGS sequence"/>
</dbReference>
<keyword evidence="4 5" id="KW-0694">RNA-binding</keyword>
<name>A0A6N8J2K1_9BACT</name>
<evidence type="ECO:0000256" key="2">
    <source>
        <dbReference type="ARBA" id="ARBA00022679"/>
    </source>
</evidence>
<evidence type="ECO:0000259" key="6">
    <source>
        <dbReference type="PROSITE" id="PS51686"/>
    </source>
</evidence>
<dbReference type="PRINTS" id="PR02008">
    <property type="entry name" value="RCMTFAMILY"/>
</dbReference>
<feature type="binding site" evidence="5">
    <location>
        <position position="288"/>
    </location>
    <ligand>
        <name>S-adenosyl-L-methionine</name>
        <dbReference type="ChEBI" id="CHEBI:59789"/>
    </ligand>
</feature>
<feature type="domain" description="SAM-dependent MTase RsmB/NOP-type" evidence="6">
    <location>
        <begin position="119"/>
        <end position="387"/>
    </location>
</feature>
<gene>
    <name evidence="7" type="ORF">GO495_02460</name>
</gene>
<feature type="binding site" evidence="5">
    <location>
        <position position="267"/>
    </location>
    <ligand>
        <name>S-adenosyl-L-methionine</name>
        <dbReference type="ChEBI" id="CHEBI:59789"/>
    </ligand>
</feature>
<evidence type="ECO:0000256" key="3">
    <source>
        <dbReference type="ARBA" id="ARBA00022691"/>
    </source>
</evidence>
<sequence length="387" mass="44343">MTRWENYLSTAEEIILVYDGELPLHHFLKGFFKQRPFMGSRDRRWVSQLVYHYYRLGHLWKDERAVPERILKGTFLCESSANELLQFFRPEWNEKIQLPLAEKLSILSFDGDVKDIFPLLSLISEDIDADKFAYSFFTQPYLFIRTRNKKQGAVIKLLEAANTTFTAVSNDAIALSNSTKIDTIITDKSWYEIQDLSSQKVGNLFHAKAGETWWDCCAASGGKSIMLMDKEPGVKLLVSDVRSSILQNLHQRFKEANIRSYEDVILDLTSPVTNSPVADRRFDQIILDAPCTGSGTWGRSPENLYYFSEESIDTYQDLQKRIAENVVQLLKPGGSLIYITCSVFKKENEEVVQYIEEKTGLKKQEGGVITGYEEKADSMFAVRLTKV</sequence>
<dbReference type="SUPFAM" id="SSF53335">
    <property type="entry name" value="S-adenosyl-L-methionine-dependent methyltransferases"/>
    <property type="match status" value="1"/>
</dbReference>
<evidence type="ECO:0000313" key="7">
    <source>
        <dbReference type="EMBL" id="MVT39437.1"/>
    </source>
</evidence>
<dbReference type="GO" id="GO:0008173">
    <property type="term" value="F:RNA methyltransferase activity"/>
    <property type="evidence" value="ECO:0007669"/>
    <property type="project" value="InterPro"/>
</dbReference>
<protein>
    <recommendedName>
        <fullName evidence="6">SAM-dependent MTase RsmB/NOP-type domain-containing protein</fullName>
    </recommendedName>
</protein>
<keyword evidence="8" id="KW-1185">Reference proteome</keyword>
<feature type="active site" description="Nucleophile" evidence="5">
    <location>
        <position position="341"/>
    </location>
</feature>
<accession>A0A6N8J2K1</accession>
<dbReference type="EMBL" id="WRXO01000001">
    <property type="protein sequence ID" value="MVT39437.1"/>
    <property type="molecule type" value="Genomic_DNA"/>
</dbReference>
<evidence type="ECO:0000313" key="8">
    <source>
        <dbReference type="Proteomes" id="UP000468388"/>
    </source>
</evidence>
<dbReference type="InterPro" id="IPR029063">
    <property type="entry name" value="SAM-dependent_MTases_sf"/>
</dbReference>
<dbReference type="Gene3D" id="3.40.50.150">
    <property type="entry name" value="Vaccinia Virus protein VP39"/>
    <property type="match status" value="1"/>
</dbReference>
<reference evidence="7 8" key="1">
    <citation type="submission" date="2019-12" db="EMBL/GenBank/DDBJ databases">
        <title>The draft genomic sequence of strain Chitinophaga oryziterrae JCM 16595.</title>
        <authorList>
            <person name="Zhang X."/>
        </authorList>
    </citation>
    <scope>NUCLEOTIDE SEQUENCE [LARGE SCALE GENOMIC DNA]</scope>
    <source>
        <strain evidence="7 8">JCM 16595</strain>
    </source>
</reference>
<evidence type="ECO:0000256" key="5">
    <source>
        <dbReference type="PROSITE-ProRule" id="PRU01023"/>
    </source>
</evidence>
<dbReference type="OrthoDB" id="9810297at2"/>
<dbReference type="InterPro" id="IPR049560">
    <property type="entry name" value="MeTrfase_RsmB-F_NOP2_cat"/>
</dbReference>
<evidence type="ECO:0000256" key="1">
    <source>
        <dbReference type="ARBA" id="ARBA00022603"/>
    </source>
</evidence>
<dbReference type="InterPro" id="IPR001678">
    <property type="entry name" value="MeTrfase_RsmB-F_NOP2_dom"/>
</dbReference>
<dbReference type="CDD" id="cd02440">
    <property type="entry name" value="AdoMet_MTases"/>
    <property type="match status" value="1"/>
</dbReference>
<keyword evidence="2 5" id="KW-0808">Transferase</keyword>
<comment type="caution">
    <text evidence="7">The sequence shown here is derived from an EMBL/GenBank/DDBJ whole genome shotgun (WGS) entry which is preliminary data.</text>
</comment>
<dbReference type="InterPro" id="IPR023267">
    <property type="entry name" value="RCMT"/>
</dbReference>
<comment type="similarity">
    <text evidence="5">Belongs to the class I-like SAM-binding methyltransferase superfamily. RsmB/NOP family.</text>
</comment>
<dbReference type="PANTHER" id="PTHR22807:SF53">
    <property type="entry name" value="RIBOSOMAL RNA SMALL SUBUNIT METHYLTRANSFERASE B-RELATED"/>
    <property type="match status" value="1"/>
</dbReference>
<organism evidence="7 8">
    <name type="scientific">Chitinophaga oryziterrae</name>
    <dbReference type="NCBI Taxonomy" id="1031224"/>
    <lineage>
        <taxon>Bacteria</taxon>
        <taxon>Pseudomonadati</taxon>
        <taxon>Bacteroidota</taxon>
        <taxon>Chitinophagia</taxon>
        <taxon>Chitinophagales</taxon>
        <taxon>Chitinophagaceae</taxon>
        <taxon>Chitinophaga</taxon>
    </lineage>
</organism>